<gene>
    <name evidence="1" type="ORF">NCTC4824_03628</name>
</gene>
<dbReference type="Gene3D" id="1.50.10.100">
    <property type="entry name" value="Chondroitin AC/alginate lyase"/>
    <property type="match status" value="1"/>
</dbReference>
<dbReference type="PANTHER" id="PTHR38045">
    <property type="entry name" value="CHROMOSOME 1, WHOLE GENOME SHOTGUN SEQUENCE"/>
    <property type="match status" value="1"/>
</dbReference>
<keyword evidence="1" id="KW-0378">Hydrolase</keyword>
<dbReference type="SUPFAM" id="SSF48230">
    <property type="entry name" value="Chondroitin AC/alginate lyase"/>
    <property type="match status" value="1"/>
</dbReference>
<proteinExistence type="predicted"/>
<evidence type="ECO:0000313" key="1">
    <source>
        <dbReference type="EMBL" id="SQI62159.1"/>
    </source>
</evidence>
<accession>A0A2X4WH39</accession>
<name>A0A2X4WH39_LEDLE</name>
<dbReference type="GO" id="GO:0016787">
    <property type="term" value="F:hydrolase activity"/>
    <property type="evidence" value="ECO:0007669"/>
    <property type="project" value="UniProtKB-KW"/>
</dbReference>
<dbReference type="AlphaFoldDB" id="A0A2X4WH39"/>
<keyword evidence="2" id="KW-1185">Reference proteome</keyword>
<sequence>MNKDILEKLLKSPSKSLLFTSKEKKDAWRIQVKRDADIAPFINEIKAEAKRLIIESGTELSYSLFRVFQENGNRLEYERVYFEKRRRLNTFAMMVLLEPEESVYRDELQNIIWSICDEYTWCLPAHIGDGPEMNVKHDYSLTESLNEERTIDLFAAETAFALAEVLELTGQYLDPLICKRIQKEIYSRIFWPFQTQNPFGWETATHNWSAVCAGSIGAAAIHLMKDSEELAIVLKRVLPAMDAYLSGFNDDGTCLEGYGYWQYGFGYYVYFADLLKKKTNNGLDLFQSEKVHQIALFQQRIFLNKNKLANFSDAVPTSNLFLGLSHYLSERYADFIVPEKSLRAKYTEDHCSRWAPAIRNLLWFNKDAEGRPWENTSYYFKESSWLISRHNKHAFAVKGGHNAEPHNHNDIGHFILLLDDELYLRDLGSGIYTKDYFGAKRYSFICTGSHGHSVPIIDGQYQQEGESYAATVKQVEVREEQDFFILEMAHVYNLPNLQSLTRTFTWVKTESPLLHVIDDYTFKEKPASIVERLITSVFKLTEDEAGIILHGKKKLRIHFDRKQLKFTSNKLDFVNHAGIKESLLSLDFTLIELRKSCEIQIAFQIE</sequence>
<dbReference type="Proteomes" id="UP000249134">
    <property type="component" value="Chromosome 1"/>
</dbReference>
<reference evidence="1 2" key="1">
    <citation type="submission" date="2018-06" db="EMBL/GenBank/DDBJ databases">
        <authorList>
            <consortium name="Pathogen Informatics"/>
            <person name="Doyle S."/>
        </authorList>
    </citation>
    <scope>NUCLEOTIDE SEQUENCE [LARGE SCALE GENOMIC DNA]</scope>
    <source>
        <strain evidence="1 2">NCTC4824</strain>
    </source>
</reference>
<organism evidence="1 2">
    <name type="scientific">Lederbergia lenta</name>
    <name type="common">Bacillus lentus</name>
    <dbReference type="NCBI Taxonomy" id="1467"/>
    <lineage>
        <taxon>Bacteria</taxon>
        <taxon>Bacillati</taxon>
        <taxon>Bacillota</taxon>
        <taxon>Bacilli</taxon>
        <taxon>Bacillales</taxon>
        <taxon>Bacillaceae</taxon>
        <taxon>Lederbergia</taxon>
    </lineage>
</organism>
<dbReference type="PANTHER" id="PTHR38045:SF1">
    <property type="entry name" value="HEPARINASE II_III-LIKE PROTEIN"/>
    <property type="match status" value="1"/>
</dbReference>
<dbReference type="EMBL" id="LS483476">
    <property type="protein sequence ID" value="SQI62159.1"/>
    <property type="molecule type" value="Genomic_DNA"/>
</dbReference>
<protein>
    <submittedName>
        <fullName evidence="1">Predicted unsaturated glucuronyl hydrolase involved in regulation of bacterial surface properties, and related proteins</fullName>
    </submittedName>
</protein>
<evidence type="ECO:0000313" key="2">
    <source>
        <dbReference type="Proteomes" id="UP000249134"/>
    </source>
</evidence>
<dbReference type="KEGG" id="blen:NCTC4824_03628"/>
<dbReference type="Gene3D" id="2.70.98.70">
    <property type="match status" value="1"/>
</dbReference>
<dbReference type="STRING" id="1348624.GCA_001591545_02154"/>
<dbReference type="InterPro" id="IPR008929">
    <property type="entry name" value="Chondroitin_lyas"/>
</dbReference>
<dbReference type="RefSeq" id="WP_066141315.1">
    <property type="nucleotide sequence ID" value="NZ_CBCSGM010000003.1"/>
</dbReference>